<dbReference type="InterPro" id="IPR016181">
    <property type="entry name" value="Acyl_CoA_acyltransferase"/>
</dbReference>
<dbReference type="EMBL" id="JBHSGF010000013">
    <property type="protein sequence ID" value="MFC4556506.1"/>
    <property type="molecule type" value="Genomic_DNA"/>
</dbReference>
<keyword evidence="1" id="KW-0812">Transmembrane</keyword>
<proteinExistence type="predicted"/>
<protein>
    <recommendedName>
        <fullName evidence="4">YgjV family protein</fullName>
    </recommendedName>
</protein>
<dbReference type="SUPFAM" id="SSF55729">
    <property type="entry name" value="Acyl-CoA N-acyltransferases (Nat)"/>
    <property type="match status" value="1"/>
</dbReference>
<evidence type="ECO:0000256" key="1">
    <source>
        <dbReference type="SAM" id="Phobius"/>
    </source>
</evidence>
<accession>A0ABV9DDT9</accession>
<gene>
    <name evidence="2" type="ORF">ACFO3F_14750</name>
</gene>
<organism evidence="2 3">
    <name type="scientific">Georgenia faecalis</name>
    <dbReference type="NCBI Taxonomy" id="2483799"/>
    <lineage>
        <taxon>Bacteria</taxon>
        <taxon>Bacillati</taxon>
        <taxon>Actinomycetota</taxon>
        <taxon>Actinomycetes</taxon>
        <taxon>Micrococcales</taxon>
        <taxon>Bogoriellaceae</taxon>
        <taxon>Georgenia</taxon>
    </lineage>
</organism>
<keyword evidence="3" id="KW-1185">Reference proteome</keyword>
<reference evidence="3" key="1">
    <citation type="journal article" date="2019" name="Int. J. Syst. Evol. Microbiol.">
        <title>The Global Catalogue of Microorganisms (GCM) 10K type strain sequencing project: providing services to taxonomists for standard genome sequencing and annotation.</title>
        <authorList>
            <consortium name="The Broad Institute Genomics Platform"/>
            <consortium name="The Broad Institute Genome Sequencing Center for Infectious Disease"/>
            <person name="Wu L."/>
            <person name="Ma J."/>
        </authorList>
    </citation>
    <scope>NUCLEOTIDE SEQUENCE [LARGE SCALE GENOMIC DNA]</scope>
    <source>
        <strain evidence="3">JCM 3369</strain>
    </source>
</reference>
<dbReference type="Proteomes" id="UP001595955">
    <property type="component" value="Unassembled WGS sequence"/>
</dbReference>
<keyword evidence="1" id="KW-1133">Transmembrane helix</keyword>
<name>A0ABV9DDT9_9MICO</name>
<dbReference type="RefSeq" id="WP_122825543.1">
    <property type="nucleotide sequence ID" value="NZ_CP033325.1"/>
</dbReference>
<evidence type="ECO:0000313" key="3">
    <source>
        <dbReference type="Proteomes" id="UP001595955"/>
    </source>
</evidence>
<feature type="transmembrane region" description="Helical" evidence="1">
    <location>
        <begin position="48"/>
        <end position="67"/>
    </location>
</feature>
<evidence type="ECO:0008006" key="4">
    <source>
        <dbReference type="Google" id="ProtNLM"/>
    </source>
</evidence>
<evidence type="ECO:0000313" key="2">
    <source>
        <dbReference type="EMBL" id="MFC4556506.1"/>
    </source>
</evidence>
<comment type="caution">
    <text evidence="2">The sequence shown here is derived from an EMBL/GenBank/DDBJ whole genome shotgun (WGS) entry which is preliminary data.</text>
</comment>
<sequence length="206" mass="23042">MQTALEVVGWLGSAIVVWSMMQQRIVRLRVYNLIGCVVQVFYNGVLGVWPVVALNVVLAAVQVINLTRLLRYRHSDRTYDVIETEADGGYLAHLLEVHRADIATYHPGFHGVPPGSQAYLVVTGDETVGYVILRDAGDRVAQIELDYVTERYRDFTPGEFVFRRSGVLPKAGYRRVVTAPGTVEPYYPKIGFQRVGDAYELELAPA</sequence>
<keyword evidence="1" id="KW-0472">Membrane</keyword>